<proteinExistence type="predicted"/>
<sequence length="658" mass="72293">MSDTTTEEEGEVHSMRYSQGDLAILSAEVYNPGFSYNASTKAQVAKKARPAASNPDNGPRKRAKTQATRTENGEEEEKKRSRGRPRLDVKDVSPKDRRRTQVRLAQRAYRNRKEEAIQSLEKQVQELQNKNQEMNNAFLRLSDFATSMGFLDQLPELGHQLRLTTERFLSLAKSTTDGEGNSGQQTSSSSDNSPSRHRSENTPADTRISSTTVRETPATQTQLYGGLMVSHEPANQLSNLVPTLSPDFSQPISASALGYEIVTHPTLNNASFAFQTTPDLTFLNQFTTPGVHSSLPAPRTYAPHEITFGRRLQRFAIEKALVLISMPDPPENRITRVFGFCLLFETPDSIKRRLARQVARNAQDTLHNWQFPFHHLGGAGTHYDVTTGITTQRIGNQGTADVHKPANTSGFATGPFSPEINRIRDSSLDKNMRIDTPGFGGDLLDPDEVEIYLQERGVIIPSGTDFITADVDPTAFDTPEPVSYPFKNALGPPEDYSFFSSPLIAGRSSTTPGCASRSPMPSAGSSSTTLGDISSQLREISWPHNMTGGRTTTIDPGLSQRFSQPGSYTIAAPSMSSHDAELNSLFAFSGVLKNNAGFGEGLQHQPTPLVPSPPRQRVTIDVHRFIKGMVSNATCLGRTPGFRQEHINVSFWLAAQDQ</sequence>
<feature type="coiled-coil region" evidence="1">
    <location>
        <begin position="110"/>
        <end position="140"/>
    </location>
</feature>
<dbReference type="SUPFAM" id="SSF57959">
    <property type="entry name" value="Leucine zipper domain"/>
    <property type="match status" value="1"/>
</dbReference>
<dbReference type="PANTHER" id="PTHR40618">
    <property type="entry name" value="B-ZIP TRANSCRIPTION FACTOR (EUROFUNG)-RELATED"/>
    <property type="match status" value="1"/>
</dbReference>
<dbReference type="Gene3D" id="1.20.5.170">
    <property type="match status" value="1"/>
</dbReference>
<feature type="region of interest" description="Disordered" evidence="2">
    <location>
        <begin position="509"/>
        <end position="530"/>
    </location>
</feature>
<dbReference type="EMBL" id="MU866250">
    <property type="protein sequence ID" value="KAK4175059.1"/>
    <property type="molecule type" value="Genomic_DNA"/>
</dbReference>
<name>A0AAN7A6F2_9PEZI</name>
<comment type="caution">
    <text evidence="3">The sequence shown here is derived from an EMBL/GenBank/DDBJ whole genome shotgun (WGS) entry which is preliminary data.</text>
</comment>
<evidence type="ECO:0000256" key="1">
    <source>
        <dbReference type="SAM" id="Coils"/>
    </source>
</evidence>
<feature type="compositionally biased region" description="Low complexity" evidence="2">
    <location>
        <begin position="515"/>
        <end position="527"/>
    </location>
</feature>
<evidence type="ECO:0000313" key="3">
    <source>
        <dbReference type="EMBL" id="KAK4175059.1"/>
    </source>
</evidence>
<dbReference type="CDD" id="cd14688">
    <property type="entry name" value="bZIP_YAP"/>
    <property type="match status" value="1"/>
</dbReference>
<evidence type="ECO:0000256" key="2">
    <source>
        <dbReference type="SAM" id="MobiDB-lite"/>
    </source>
</evidence>
<dbReference type="InterPro" id="IPR046347">
    <property type="entry name" value="bZIP_sf"/>
</dbReference>
<keyword evidence="4" id="KW-1185">Reference proteome</keyword>
<feature type="compositionally biased region" description="Low complexity" evidence="2">
    <location>
        <begin position="182"/>
        <end position="193"/>
    </location>
</feature>
<gene>
    <name evidence="3" type="ORF">QBC36DRAFT_241902</name>
</gene>
<accession>A0AAN7A6F2</accession>
<dbReference type="PANTHER" id="PTHR40618:SF1">
    <property type="entry name" value="B-ZIP TRANSCRIPTION FACTOR (EUROFUNG)"/>
    <property type="match status" value="1"/>
</dbReference>
<reference evidence="3" key="2">
    <citation type="submission" date="2023-05" db="EMBL/GenBank/DDBJ databases">
        <authorList>
            <consortium name="Lawrence Berkeley National Laboratory"/>
            <person name="Steindorff A."/>
            <person name="Hensen N."/>
            <person name="Bonometti L."/>
            <person name="Westerberg I."/>
            <person name="Brannstrom I.O."/>
            <person name="Guillou S."/>
            <person name="Cros-Aarteil S."/>
            <person name="Calhoun S."/>
            <person name="Haridas S."/>
            <person name="Kuo A."/>
            <person name="Mondo S."/>
            <person name="Pangilinan J."/>
            <person name="Riley R."/>
            <person name="Labutti K."/>
            <person name="Andreopoulos B."/>
            <person name="Lipzen A."/>
            <person name="Chen C."/>
            <person name="Yanf M."/>
            <person name="Daum C."/>
            <person name="Ng V."/>
            <person name="Clum A."/>
            <person name="Ohm R."/>
            <person name="Martin F."/>
            <person name="Silar P."/>
            <person name="Natvig D."/>
            <person name="Lalanne C."/>
            <person name="Gautier V."/>
            <person name="Ament-Velasquez S.L."/>
            <person name="Kruys A."/>
            <person name="Hutchinson M.I."/>
            <person name="Powell A.J."/>
            <person name="Barry K."/>
            <person name="Miller A.N."/>
            <person name="Grigoriev I.V."/>
            <person name="Debuchy R."/>
            <person name="Gladieux P."/>
            <person name="Thoren M.H."/>
            <person name="Johannesson H."/>
        </authorList>
    </citation>
    <scope>NUCLEOTIDE SEQUENCE</scope>
    <source>
        <strain evidence="3">CBS 892.96</strain>
    </source>
</reference>
<reference evidence="3" key="1">
    <citation type="journal article" date="2023" name="Mol. Phylogenet. Evol.">
        <title>Genome-scale phylogeny and comparative genomics of the fungal order Sordariales.</title>
        <authorList>
            <person name="Hensen N."/>
            <person name="Bonometti L."/>
            <person name="Westerberg I."/>
            <person name="Brannstrom I.O."/>
            <person name="Guillou S."/>
            <person name="Cros-Aarteil S."/>
            <person name="Calhoun S."/>
            <person name="Haridas S."/>
            <person name="Kuo A."/>
            <person name="Mondo S."/>
            <person name="Pangilinan J."/>
            <person name="Riley R."/>
            <person name="LaButti K."/>
            <person name="Andreopoulos B."/>
            <person name="Lipzen A."/>
            <person name="Chen C."/>
            <person name="Yan M."/>
            <person name="Daum C."/>
            <person name="Ng V."/>
            <person name="Clum A."/>
            <person name="Steindorff A."/>
            <person name="Ohm R.A."/>
            <person name="Martin F."/>
            <person name="Silar P."/>
            <person name="Natvig D.O."/>
            <person name="Lalanne C."/>
            <person name="Gautier V."/>
            <person name="Ament-Velasquez S.L."/>
            <person name="Kruys A."/>
            <person name="Hutchinson M.I."/>
            <person name="Powell A.J."/>
            <person name="Barry K."/>
            <person name="Miller A.N."/>
            <person name="Grigoriev I.V."/>
            <person name="Debuchy R."/>
            <person name="Gladieux P."/>
            <person name="Hiltunen Thoren M."/>
            <person name="Johannesson H."/>
        </authorList>
    </citation>
    <scope>NUCLEOTIDE SEQUENCE</scope>
    <source>
        <strain evidence="3">CBS 892.96</strain>
    </source>
</reference>
<feature type="compositionally biased region" description="Polar residues" evidence="2">
    <location>
        <begin position="201"/>
        <end position="217"/>
    </location>
</feature>
<dbReference type="GO" id="GO:0003700">
    <property type="term" value="F:DNA-binding transcription factor activity"/>
    <property type="evidence" value="ECO:0007669"/>
    <property type="project" value="InterPro"/>
</dbReference>
<feature type="compositionally biased region" description="Basic and acidic residues" evidence="2">
    <location>
        <begin position="85"/>
        <end position="95"/>
    </location>
</feature>
<evidence type="ECO:0000313" key="4">
    <source>
        <dbReference type="Proteomes" id="UP001302321"/>
    </source>
</evidence>
<dbReference type="Proteomes" id="UP001302321">
    <property type="component" value="Unassembled WGS sequence"/>
</dbReference>
<keyword evidence="1" id="KW-0175">Coiled coil</keyword>
<dbReference type="AlphaFoldDB" id="A0AAN7A6F2"/>
<feature type="region of interest" description="Disordered" evidence="2">
    <location>
        <begin position="40"/>
        <end position="101"/>
    </location>
</feature>
<protein>
    <recommendedName>
        <fullName evidence="5">BZIP domain-containing protein</fullName>
    </recommendedName>
</protein>
<organism evidence="3 4">
    <name type="scientific">Triangularia setosa</name>
    <dbReference type="NCBI Taxonomy" id="2587417"/>
    <lineage>
        <taxon>Eukaryota</taxon>
        <taxon>Fungi</taxon>
        <taxon>Dikarya</taxon>
        <taxon>Ascomycota</taxon>
        <taxon>Pezizomycotina</taxon>
        <taxon>Sordariomycetes</taxon>
        <taxon>Sordariomycetidae</taxon>
        <taxon>Sordariales</taxon>
        <taxon>Podosporaceae</taxon>
        <taxon>Triangularia</taxon>
    </lineage>
</organism>
<evidence type="ECO:0008006" key="5">
    <source>
        <dbReference type="Google" id="ProtNLM"/>
    </source>
</evidence>
<feature type="region of interest" description="Disordered" evidence="2">
    <location>
        <begin position="174"/>
        <end position="217"/>
    </location>
</feature>